<dbReference type="Pfam" id="PF07883">
    <property type="entry name" value="Cupin_2"/>
    <property type="match status" value="1"/>
</dbReference>
<evidence type="ECO:0000313" key="3">
    <source>
        <dbReference type="Proteomes" id="UP000286862"/>
    </source>
</evidence>
<dbReference type="SUPFAM" id="SSF51182">
    <property type="entry name" value="RmlC-like cupins"/>
    <property type="match status" value="1"/>
</dbReference>
<organism evidence="2 3">
    <name type="scientific">Candidatus Electrothrix marina</name>
    <dbReference type="NCBI Taxonomy" id="1859130"/>
    <lineage>
        <taxon>Bacteria</taxon>
        <taxon>Pseudomonadati</taxon>
        <taxon>Thermodesulfobacteriota</taxon>
        <taxon>Desulfobulbia</taxon>
        <taxon>Desulfobulbales</taxon>
        <taxon>Desulfobulbaceae</taxon>
        <taxon>Candidatus Electrothrix</taxon>
    </lineage>
</organism>
<dbReference type="CDD" id="cd06981">
    <property type="entry name" value="cupin_reut_a1446"/>
    <property type="match status" value="1"/>
</dbReference>
<proteinExistence type="predicted"/>
<evidence type="ECO:0000313" key="2">
    <source>
        <dbReference type="EMBL" id="RWX48916.1"/>
    </source>
</evidence>
<reference evidence="2 3" key="1">
    <citation type="submission" date="2017-01" db="EMBL/GenBank/DDBJ databases">
        <title>The cable genome- insights into the physiology and evolution of filamentous bacteria capable of sulfide oxidation via long distance electron transfer.</title>
        <authorList>
            <person name="Schreiber L."/>
            <person name="Bjerg J.T."/>
            <person name="Boggild A."/>
            <person name="Van De Vossenberg J."/>
            <person name="Meysman F."/>
            <person name="Nielsen L.P."/>
            <person name="Schramm A."/>
            <person name="Kjeldsen K.U."/>
        </authorList>
    </citation>
    <scope>NUCLEOTIDE SEQUENCE [LARGE SCALE GENOMIC DNA]</scope>
    <source>
        <strain evidence="2">A2</strain>
    </source>
</reference>
<dbReference type="InterPro" id="IPR013096">
    <property type="entry name" value="Cupin_2"/>
</dbReference>
<protein>
    <submittedName>
        <fullName evidence="2">Cupin 2 domain-containing protein</fullName>
    </submittedName>
</protein>
<dbReference type="Gene3D" id="2.60.120.10">
    <property type="entry name" value="Jelly Rolls"/>
    <property type="match status" value="1"/>
</dbReference>
<gene>
    <name evidence="2" type="ORF">VT99_10446</name>
</gene>
<dbReference type="EMBL" id="MTKQ01000044">
    <property type="protein sequence ID" value="RWX48916.1"/>
    <property type="molecule type" value="Genomic_DNA"/>
</dbReference>
<dbReference type="InterPro" id="IPR011051">
    <property type="entry name" value="RmlC_Cupin_sf"/>
</dbReference>
<sequence>MNNIFSSLPSDLNHEFFEELLRAENTRTLRIERIVSKGHTSPETGWYDQEEHEWVLVLEGTGTLLFAEGDRQVTLRKGDYFHIPAHTKHKVIRTEPEELTIWLAVHYSVEDSTLTE</sequence>
<accession>A0A444J715</accession>
<dbReference type="InterPro" id="IPR014710">
    <property type="entry name" value="RmlC-like_jellyroll"/>
</dbReference>
<comment type="caution">
    <text evidence="2">The sequence shown here is derived from an EMBL/GenBank/DDBJ whole genome shotgun (WGS) entry which is preliminary data.</text>
</comment>
<name>A0A444J715_9BACT</name>
<dbReference type="Proteomes" id="UP000286862">
    <property type="component" value="Unassembled WGS sequence"/>
</dbReference>
<evidence type="ECO:0000259" key="1">
    <source>
        <dbReference type="Pfam" id="PF07883"/>
    </source>
</evidence>
<dbReference type="AlphaFoldDB" id="A0A444J715"/>
<feature type="domain" description="Cupin type-2" evidence="1">
    <location>
        <begin position="47"/>
        <end position="104"/>
    </location>
</feature>